<reference evidence="2" key="2">
    <citation type="submission" date="2022-01" db="EMBL/GenBank/DDBJ databases">
        <authorList>
            <person name="Yamashiro T."/>
            <person name="Shiraishi A."/>
            <person name="Satake H."/>
            <person name="Nakayama K."/>
        </authorList>
    </citation>
    <scope>NUCLEOTIDE SEQUENCE</scope>
</reference>
<accession>A0ABQ4WWI3</accession>
<evidence type="ECO:0000256" key="1">
    <source>
        <dbReference type="SAM" id="MobiDB-lite"/>
    </source>
</evidence>
<name>A0ABQ4WWI3_9ASTR</name>
<evidence type="ECO:0000313" key="2">
    <source>
        <dbReference type="EMBL" id="GJS57272.1"/>
    </source>
</evidence>
<sequence>MKGLSECKALESNIKRIRVKDIVKEVEDYLKTYSSARMDISWQETQYLLKARQKTSDPISWLYKFACKLDILSSLLVQRMMKEAPRSGHLWLLQRMSLQLERLMQDHANGLDYTHVDLHYVERKHVLDKLLSMTDGDERKHVLDYTHVDLHYVEDQRKNLVTKFNLLKQEISLHNKVTLDQLLSKQVPRNIVKALGGKGRRKEKISSKEVVFTKVDESSSKLAPEITSDSESECDS</sequence>
<keyword evidence="3" id="KW-1185">Reference proteome</keyword>
<organism evidence="2 3">
    <name type="scientific">Tanacetum coccineum</name>
    <dbReference type="NCBI Taxonomy" id="301880"/>
    <lineage>
        <taxon>Eukaryota</taxon>
        <taxon>Viridiplantae</taxon>
        <taxon>Streptophyta</taxon>
        <taxon>Embryophyta</taxon>
        <taxon>Tracheophyta</taxon>
        <taxon>Spermatophyta</taxon>
        <taxon>Magnoliopsida</taxon>
        <taxon>eudicotyledons</taxon>
        <taxon>Gunneridae</taxon>
        <taxon>Pentapetalae</taxon>
        <taxon>asterids</taxon>
        <taxon>campanulids</taxon>
        <taxon>Asterales</taxon>
        <taxon>Asteraceae</taxon>
        <taxon>Asteroideae</taxon>
        <taxon>Anthemideae</taxon>
        <taxon>Anthemidinae</taxon>
        <taxon>Tanacetum</taxon>
    </lineage>
</organism>
<dbReference type="EMBL" id="BQNB010008993">
    <property type="protein sequence ID" value="GJS57272.1"/>
    <property type="molecule type" value="Genomic_DNA"/>
</dbReference>
<protein>
    <submittedName>
        <fullName evidence="2">Uncharacterized protein</fullName>
    </submittedName>
</protein>
<feature type="region of interest" description="Disordered" evidence="1">
    <location>
        <begin position="217"/>
        <end position="236"/>
    </location>
</feature>
<comment type="caution">
    <text evidence="2">The sequence shown here is derived from an EMBL/GenBank/DDBJ whole genome shotgun (WGS) entry which is preliminary data.</text>
</comment>
<gene>
    <name evidence="2" type="ORF">Tco_0652056</name>
</gene>
<evidence type="ECO:0000313" key="3">
    <source>
        <dbReference type="Proteomes" id="UP001151760"/>
    </source>
</evidence>
<proteinExistence type="predicted"/>
<reference evidence="2" key="1">
    <citation type="journal article" date="2022" name="Int. J. Mol. Sci.">
        <title>Draft Genome of Tanacetum Coccineum: Genomic Comparison of Closely Related Tanacetum-Family Plants.</title>
        <authorList>
            <person name="Yamashiro T."/>
            <person name="Shiraishi A."/>
            <person name="Nakayama K."/>
            <person name="Satake H."/>
        </authorList>
    </citation>
    <scope>NUCLEOTIDE SEQUENCE</scope>
</reference>
<dbReference type="Proteomes" id="UP001151760">
    <property type="component" value="Unassembled WGS sequence"/>
</dbReference>